<protein>
    <recommendedName>
        <fullName evidence="2">GTPase Era, mitochondrial</fullName>
    </recommendedName>
    <alternativeName>
        <fullName evidence="5">ERA-like protein 1</fullName>
    </alternativeName>
</protein>
<dbReference type="InterPro" id="IPR030388">
    <property type="entry name" value="G_ERA_dom"/>
</dbReference>
<keyword evidence="9" id="KW-1185">Reference proteome</keyword>
<dbReference type="PRINTS" id="PR00326">
    <property type="entry name" value="GTP1OBG"/>
</dbReference>
<feature type="region of interest" description="G1" evidence="6">
    <location>
        <begin position="57"/>
        <end position="64"/>
    </location>
</feature>
<dbReference type="PANTHER" id="PTHR42698">
    <property type="entry name" value="GTPASE ERA"/>
    <property type="match status" value="1"/>
</dbReference>
<dbReference type="InterPro" id="IPR005225">
    <property type="entry name" value="Small_GTP-bd"/>
</dbReference>
<dbReference type="Gene3D" id="3.40.50.300">
    <property type="entry name" value="P-loop containing nucleotide triphosphate hydrolases"/>
    <property type="match status" value="1"/>
</dbReference>
<dbReference type="STRING" id="543379.A0A232F592"/>
<gene>
    <name evidence="8" type="ORF">TSAR_016009</name>
</gene>
<dbReference type="FunFam" id="3.40.50.300:FF:002220">
    <property type="entry name" value="GTPase Era, mitochondrial"/>
    <property type="match status" value="1"/>
</dbReference>
<evidence type="ECO:0000256" key="6">
    <source>
        <dbReference type="PROSITE-ProRule" id="PRU01050"/>
    </source>
</evidence>
<evidence type="ECO:0000256" key="4">
    <source>
        <dbReference type="ARBA" id="ARBA00023134"/>
    </source>
</evidence>
<dbReference type="EMBL" id="NNAY01000980">
    <property type="protein sequence ID" value="OXU25633.1"/>
    <property type="molecule type" value="Genomic_DNA"/>
</dbReference>
<dbReference type="PROSITE" id="PS51713">
    <property type="entry name" value="G_ERA"/>
    <property type="match status" value="1"/>
</dbReference>
<evidence type="ECO:0000313" key="9">
    <source>
        <dbReference type="Proteomes" id="UP000215335"/>
    </source>
</evidence>
<evidence type="ECO:0000256" key="5">
    <source>
        <dbReference type="ARBA" id="ARBA00030975"/>
    </source>
</evidence>
<reference evidence="8 9" key="1">
    <citation type="journal article" date="2017" name="Curr. Biol.">
        <title>The Evolution of Venom by Co-option of Single-Copy Genes.</title>
        <authorList>
            <person name="Martinson E.O."/>
            <person name="Mrinalini"/>
            <person name="Kelkar Y.D."/>
            <person name="Chang C.H."/>
            <person name="Werren J.H."/>
        </authorList>
    </citation>
    <scope>NUCLEOTIDE SEQUENCE [LARGE SCALE GENOMIC DNA]</scope>
    <source>
        <strain evidence="8 9">Alberta</strain>
        <tissue evidence="8">Whole body</tissue>
    </source>
</reference>
<comment type="caution">
    <text evidence="8">The sequence shown here is derived from an EMBL/GenBank/DDBJ whole genome shotgun (WGS) entry which is preliminary data.</text>
</comment>
<dbReference type="NCBIfam" id="TIGR00231">
    <property type="entry name" value="small_GTP"/>
    <property type="match status" value="1"/>
</dbReference>
<dbReference type="InterPro" id="IPR015946">
    <property type="entry name" value="KH_dom-like_a/b"/>
</dbReference>
<evidence type="ECO:0000256" key="2">
    <source>
        <dbReference type="ARBA" id="ARBA00019149"/>
    </source>
</evidence>
<dbReference type="InterPro" id="IPR009019">
    <property type="entry name" value="KH_sf_prok-type"/>
</dbReference>
<dbReference type="Pfam" id="PF01926">
    <property type="entry name" value="MMR_HSR1"/>
    <property type="match status" value="1"/>
</dbReference>
<evidence type="ECO:0000256" key="1">
    <source>
        <dbReference type="ARBA" id="ARBA00007921"/>
    </source>
</evidence>
<dbReference type="NCBIfam" id="TIGR00436">
    <property type="entry name" value="era"/>
    <property type="match status" value="1"/>
</dbReference>
<dbReference type="GO" id="GO:0005759">
    <property type="term" value="C:mitochondrial matrix"/>
    <property type="evidence" value="ECO:0007669"/>
    <property type="project" value="TreeGrafter"/>
</dbReference>
<feature type="region of interest" description="G4" evidence="6">
    <location>
        <begin position="174"/>
        <end position="177"/>
    </location>
</feature>
<dbReference type="GO" id="GO:0000028">
    <property type="term" value="P:ribosomal small subunit assembly"/>
    <property type="evidence" value="ECO:0007669"/>
    <property type="project" value="TreeGrafter"/>
</dbReference>
<dbReference type="SUPFAM" id="SSF52540">
    <property type="entry name" value="P-loop containing nucleoside triphosphate hydrolases"/>
    <property type="match status" value="1"/>
</dbReference>
<dbReference type="Proteomes" id="UP000215335">
    <property type="component" value="Unassembled WGS sequence"/>
</dbReference>
<sequence>MWICISKKAARAGAQIVRQVSNFADDLGESLIEAKKVFLNDHDNKKNVKSLKIAILGLPNAGKSTLINHLIGRPVCATSSKIHTTRKKASAIFCLDDTQLVFIDTPGLVGRGDVKKYKLEDSFKKDVQHSMKEADVIGVLQDMTNLHARKFIDKKIMSILELSAAETNSILILNKIDTLKHKKLLLEVVKNLTSQEAGPKFSDVFMISALTGDGVDDLRNYFLDSAKERAWDYNKKTYSDQTPDTIVKEIVKAKFLDDLPQEVPYLVDVVAEHVEKCEDGSMNVVVNVNCPSVRIARMIIGKSGERVKKVAKEAEQLLCTTFTTAVRLKIAIPIKEEPLALKKQRF</sequence>
<dbReference type="InterPro" id="IPR006073">
    <property type="entry name" value="GTP-bd"/>
</dbReference>
<dbReference type="InterPro" id="IPR027417">
    <property type="entry name" value="P-loop_NTPase"/>
</dbReference>
<feature type="region of interest" description="G5" evidence="6">
    <location>
        <begin position="207"/>
        <end position="209"/>
    </location>
</feature>
<organism evidence="8 9">
    <name type="scientific">Trichomalopsis sarcophagae</name>
    <dbReference type="NCBI Taxonomy" id="543379"/>
    <lineage>
        <taxon>Eukaryota</taxon>
        <taxon>Metazoa</taxon>
        <taxon>Ecdysozoa</taxon>
        <taxon>Arthropoda</taxon>
        <taxon>Hexapoda</taxon>
        <taxon>Insecta</taxon>
        <taxon>Pterygota</taxon>
        <taxon>Neoptera</taxon>
        <taxon>Endopterygota</taxon>
        <taxon>Hymenoptera</taxon>
        <taxon>Apocrita</taxon>
        <taxon>Proctotrupomorpha</taxon>
        <taxon>Chalcidoidea</taxon>
        <taxon>Pteromalidae</taxon>
        <taxon>Pteromalinae</taxon>
        <taxon>Trichomalopsis</taxon>
    </lineage>
</organism>
<evidence type="ECO:0000313" key="8">
    <source>
        <dbReference type="EMBL" id="OXU25633.1"/>
    </source>
</evidence>
<dbReference type="OrthoDB" id="8954335at2759"/>
<dbReference type="Gene3D" id="3.30.300.20">
    <property type="match status" value="1"/>
</dbReference>
<proteinExistence type="inferred from homology"/>
<comment type="similarity">
    <text evidence="1 6">Belongs to the TRAFAC class TrmE-Era-EngA-EngB-Septin-like GTPase superfamily. Era GTPase family.</text>
</comment>
<dbReference type="SUPFAM" id="SSF54814">
    <property type="entry name" value="Prokaryotic type KH domain (KH-domain type II)"/>
    <property type="match status" value="1"/>
</dbReference>
<dbReference type="GO" id="GO:0005525">
    <property type="term" value="F:GTP binding"/>
    <property type="evidence" value="ECO:0007669"/>
    <property type="project" value="UniProtKB-UniRule"/>
</dbReference>
<evidence type="ECO:0000259" key="7">
    <source>
        <dbReference type="PROSITE" id="PS51713"/>
    </source>
</evidence>
<dbReference type="InterPro" id="IPR005662">
    <property type="entry name" value="GTPase_Era-like"/>
</dbReference>
<accession>A0A232F592</accession>
<feature type="region of interest" description="G3" evidence="6">
    <location>
        <begin position="104"/>
        <end position="107"/>
    </location>
</feature>
<dbReference type="HAMAP" id="MF_00367">
    <property type="entry name" value="GTPase_Era"/>
    <property type="match status" value="1"/>
</dbReference>
<name>A0A232F592_9HYME</name>
<dbReference type="AlphaFoldDB" id="A0A232F592"/>
<feature type="domain" description="Era-type G" evidence="7">
    <location>
        <begin position="49"/>
        <end position="228"/>
    </location>
</feature>
<dbReference type="GO" id="GO:0043024">
    <property type="term" value="F:ribosomal small subunit binding"/>
    <property type="evidence" value="ECO:0007669"/>
    <property type="project" value="TreeGrafter"/>
</dbReference>
<dbReference type="PANTHER" id="PTHR42698:SF1">
    <property type="entry name" value="GTPASE ERA, MITOCHONDRIAL"/>
    <property type="match status" value="1"/>
</dbReference>
<feature type="region of interest" description="G2" evidence="6">
    <location>
        <begin position="83"/>
        <end position="87"/>
    </location>
</feature>
<keyword evidence="4 6" id="KW-0342">GTP-binding</keyword>
<keyword evidence="3 6" id="KW-0547">Nucleotide-binding</keyword>
<dbReference type="GO" id="GO:0019843">
    <property type="term" value="F:rRNA binding"/>
    <property type="evidence" value="ECO:0007669"/>
    <property type="project" value="TreeGrafter"/>
</dbReference>
<evidence type="ECO:0000256" key="3">
    <source>
        <dbReference type="ARBA" id="ARBA00022741"/>
    </source>
</evidence>
<dbReference type="CDD" id="cd04163">
    <property type="entry name" value="Era"/>
    <property type="match status" value="1"/>
</dbReference>
<dbReference type="CDD" id="cd22534">
    <property type="entry name" value="KH-II_Era"/>
    <property type="match status" value="1"/>
</dbReference>